<dbReference type="InterPro" id="IPR035903">
    <property type="entry name" value="HesB-like_dom_sf"/>
</dbReference>
<dbReference type="SUPFAM" id="SSF89360">
    <property type="entry name" value="HesB-like domain"/>
    <property type="match status" value="1"/>
</dbReference>
<organism evidence="2 3">
    <name type="scientific">Kroppenstedtia pulmonis</name>
    <dbReference type="NCBI Taxonomy" id="1380685"/>
    <lineage>
        <taxon>Bacteria</taxon>
        <taxon>Bacillati</taxon>
        <taxon>Bacillota</taxon>
        <taxon>Bacilli</taxon>
        <taxon>Bacillales</taxon>
        <taxon>Thermoactinomycetaceae</taxon>
        <taxon>Kroppenstedtia</taxon>
    </lineage>
</organism>
<evidence type="ECO:0000313" key="2">
    <source>
        <dbReference type="EMBL" id="QKG83537.1"/>
    </source>
</evidence>
<name>A0A7D4CUQ0_9BACL</name>
<sequence length="108" mass="12012">MNIQISSAAAARLHALLLQETADEELAVRVVPLTSGCCTPSFALELTEVPPGYLTVIVREILFTYPPEEKEWLEGLKIDINRDNGKFMIYHPHPPLMNSCSTAPEEMS</sequence>
<protein>
    <recommendedName>
        <fullName evidence="1">Core domain-containing protein</fullName>
    </recommendedName>
</protein>
<dbReference type="EMBL" id="CP048104">
    <property type="protein sequence ID" value="QKG83537.1"/>
    <property type="molecule type" value="Genomic_DNA"/>
</dbReference>
<dbReference type="Gene3D" id="2.60.300.12">
    <property type="entry name" value="HesB-like domain"/>
    <property type="match status" value="1"/>
</dbReference>
<evidence type="ECO:0000313" key="3">
    <source>
        <dbReference type="Proteomes" id="UP000503088"/>
    </source>
</evidence>
<reference evidence="2 3" key="1">
    <citation type="submission" date="2020-01" db="EMBL/GenBank/DDBJ databases">
        <authorList>
            <person name="Gulvik C.A."/>
            <person name="Batra D.G."/>
        </authorList>
    </citation>
    <scope>NUCLEOTIDE SEQUENCE [LARGE SCALE GENOMIC DNA]</scope>
    <source>
        <strain evidence="2 3">W9323</strain>
    </source>
</reference>
<accession>A0A7D4CUQ0</accession>
<feature type="domain" description="Core" evidence="1">
    <location>
        <begin position="1"/>
        <end position="101"/>
    </location>
</feature>
<evidence type="ECO:0000259" key="1">
    <source>
        <dbReference type="Pfam" id="PF01521"/>
    </source>
</evidence>
<dbReference type="KEGG" id="kpul:GXN76_02980"/>
<dbReference type="Pfam" id="PF01521">
    <property type="entry name" value="Fe-S_biosyn"/>
    <property type="match status" value="1"/>
</dbReference>
<gene>
    <name evidence="2" type="ORF">GXN76_02980</name>
</gene>
<keyword evidence="3" id="KW-1185">Reference proteome</keyword>
<dbReference type="RefSeq" id="WP_173220369.1">
    <property type="nucleotide sequence ID" value="NZ_CP048104.1"/>
</dbReference>
<dbReference type="AlphaFoldDB" id="A0A7D4CUQ0"/>
<dbReference type="InterPro" id="IPR000361">
    <property type="entry name" value="ATAP_core_dom"/>
</dbReference>
<dbReference type="Proteomes" id="UP000503088">
    <property type="component" value="Chromosome"/>
</dbReference>
<proteinExistence type="predicted"/>